<organism evidence="1 2">
    <name type="scientific">Streptococcus cuniculi</name>
    <dbReference type="NCBI Taxonomy" id="1432788"/>
    <lineage>
        <taxon>Bacteria</taxon>
        <taxon>Bacillati</taxon>
        <taxon>Bacillota</taxon>
        <taxon>Bacilli</taxon>
        <taxon>Lactobacillales</taxon>
        <taxon>Streptococcaceae</taxon>
        <taxon>Streptococcus</taxon>
    </lineage>
</organism>
<protein>
    <submittedName>
        <fullName evidence="1">Uncharacterized protein</fullName>
    </submittedName>
</protein>
<proteinExistence type="predicted"/>
<dbReference type="AlphaFoldDB" id="A0A1Q8E678"/>
<evidence type="ECO:0000313" key="2">
    <source>
        <dbReference type="Proteomes" id="UP000186890"/>
    </source>
</evidence>
<sequence>MIDNFKQKCNGIYGWSVKDGRVVPPTHTFPKAVKERADYFAEMMEDGLTFLGCLDFIFSDEKPEHYDFGATKDWLPKSKAFEEWEKGIGREMTFSHQEMAIYLLFPFWEEVE</sequence>
<evidence type="ECO:0000313" key="1">
    <source>
        <dbReference type="EMBL" id="OLF47288.1"/>
    </source>
</evidence>
<dbReference type="RefSeq" id="WP_075105289.1">
    <property type="nucleotide sequence ID" value="NZ_MSJM01000007.1"/>
</dbReference>
<dbReference type="OrthoDB" id="2192221at2"/>
<comment type="caution">
    <text evidence="1">The sequence shown here is derived from an EMBL/GenBank/DDBJ whole genome shotgun (WGS) entry which is preliminary data.</text>
</comment>
<gene>
    <name evidence="1" type="ORF">BU202_08150</name>
</gene>
<name>A0A1Q8E678_9STRE</name>
<accession>A0A1Q8E678</accession>
<keyword evidence="2" id="KW-1185">Reference proteome</keyword>
<reference evidence="2" key="1">
    <citation type="submission" date="2016-12" db="EMBL/GenBank/DDBJ databases">
        <authorList>
            <person name="Gulvik C.A."/>
        </authorList>
    </citation>
    <scope>NUCLEOTIDE SEQUENCE [LARGE SCALE GENOMIC DNA]</scope>
    <source>
        <strain evidence="2">NED12-00049-6B</strain>
    </source>
</reference>
<dbReference type="Proteomes" id="UP000186890">
    <property type="component" value="Unassembled WGS sequence"/>
</dbReference>
<dbReference type="EMBL" id="MSJM01000007">
    <property type="protein sequence ID" value="OLF47288.1"/>
    <property type="molecule type" value="Genomic_DNA"/>
</dbReference>